<name>A0A8S5VDH1_9CAUD</name>
<dbReference type="EMBL" id="BK016245">
    <property type="protein sequence ID" value="DAG04720.1"/>
    <property type="molecule type" value="Genomic_DNA"/>
</dbReference>
<protein>
    <submittedName>
        <fullName evidence="1">Uncharacterized protein</fullName>
    </submittedName>
</protein>
<evidence type="ECO:0000313" key="1">
    <source>
        <dbReference type="EMBL" id="DAG04720.1"/>
    </source>
</evidence>
<reference evidence="1" key="1">
    <citation type="journal article" date="2021" name="Proc. Natl. Acad. Sci. U.S.A.">
        <title>A Catalog of Tens of Thousands of Viruses from Human Metagenomes Reveals Hidden Associations with Chronic Diseases.</title>
        <authorList>
            <person name="Tisza M.J."/>
            <person name="Buck C.B."/>
        </authorList>
    </citation>
    <scope>NUCLEOTIDE SEQUENCE</scope>
    <source>
        <strain evidence="1">CtGa111</strain>
    </source>
</reference>
<proteinExistence type="predicted"/>
<accession>A0A8S5VDH1</accession>
<sequence>MHIFSLELLFVFVFVTIIRYFSSSCFSTALYCTLV</sequence>
<organism evidence="1">
    <name type="scientific">Siphoviridae sp. ctGa111</name>
    <dbReference type="NCBI Taxonomy" id="2825413"/>
    <lineage>
        <taxon>Viruses</taxon>
        <taxon>Duplodnaviria</taxon>
        <taxon>Heunggongvirae</taxon>
        <taxon>Uroviricota</taxon>
        <taxon>Caudoviricetes</taxon>
    </lineage>
</organism>